<dbReference type="Pfam" id="PF00487">
    <property type="entry name" value="FA_desaturase"/>
    <property type="match status" value="1"/>
</dbReference>
<reference evidence="3 4" key="1">
    <citation type="submission" date="2020-04" db="EMBL/GenBank/DDBJ databases">
        <title>Enterovirga sp. isolate from soil.</title>
        <authorList>
            <person name="Chea S."/>
            <person name="Kim D.-U."/>
        </authorList>
    </citation>
    <scope>NUCLEOTIDE SEQUENCE [LARGE SCALE GENOMIC DNA]</scope>
    <source>
        <strain evidence="3 4">DB1703</strain>
    </source>
</reference>
<feature type="domain" description="Fatty acid desaturase" evidence="2">
    <location>
        <begin position="146"/>
        <end position="246"/>
    </location>
</feature>
<name>A0A849I9E2_9HYPH</name>
<sequence>MSAGIAGPAPRTVENQAAIGLALAAGLIGAWLACHLYSVFFHRWTPLGIAAAPLLIAVQCWLNVGLFIVAHDCMHGSLAPFRPKVNRTVGRICLALYAGFSYDRLIGKHFAHHRHSGTADDPDFHAGEPRRFWPWYVTFFRRYFGWREFAVLAALLAIYLFVFRVDPANALLLWGVPAILSSLQLFYFGTYLPHRHEDEAFGDAHNARSNDFPPLLSLLTCFHFGYHHEHHDMPHVPWWRLPSVRAQAGRS</sequence>
<keyword evidence="1" id="KW-1133">Transmembrane helix</keyword>
<keyword evidence="1" id="KW-0472">Membrane</keyword>
<organism evidence="3 4">
    <name type="scientific">Enterovirga aerilata</name>
    <dbReference type="NCBI Taxonomy" id="2730920"/>
    <lineage>
        <taxon>Bacteria</taxon>
        <taxon>Pseudomonadati</taxon>
        <taxon>Pseudomonadota</taxon>
        <taxon>Alphaproteobacteria</taxon>
        <taxon>Hyphomicrobiales</taxon>
        <taxon>Methylobacteriaceae</taxon>
        <taxon>Enterovirga</taxon>
    </lineage>
</organism>
<gene>
    <name evidence="3" type="ORF">HJG44_09930</name>
</gene>
<protein>
    <submittedName>
        <fullName evidence="3">Beta-carotene ketolase</fullName>
    </submittedName>
</protein>
<evidence type="ECO:0000256" key="1">
    <source>
        <dbReference type="SAM" id="Phobius"/>
    </source>
</evidence>
<feature type="transmembrane region" description="Helical" evidence="1">
    <location>
        <begin position="149"/>
        <end position="165"/>
    </location>
</feature>
<comment type="caution">
    <text evidence="3">The sequence shown here is derived from an EMBL/GenBank/DDBJ whole genome shotgun (WGS) entry which is preliminary data.</text>
</comment>
<feature type="transmembrane region" description="Helical" evidence="1">
    <location>
        <begin position="17"/>
        <end position="40"/>
    </location>
</feature>
<accession>A0A849I9E2</accession>
<evidence type="ECO:0000313" key="4">
    <source>
        <dbReference type="Proteomes" id="UP000564885"/>
    </source>
</evidence>
<proteinExistence type="predicted"/>
<dbReference type="AlphaFoldDB" id="A0A849I9E2"/>
<evidence type="ECO:0000259" key="2">
    <source>
        <dbReference type="Pfam" id="PF00487"/>
    </source>
</evidence>
<dbReference type="Proteomes" id="UP000564885">
    <property type="component" value="Unassembled WGS sequence"/>
</dbReference>
<dbReference type="InterPro" id="IPR005804">
    <property type="entry name" value="FA_desaturase_dom"/>
</dbReference>
<dbReference type="RefSeq" id="WP_171218238.1">
    <property type="nucleotide sequence ID" value="NZ_JABEPP010000003.1"/>
</dbReference>
<evidence type="ECO:0000313" key="3">
    <source>
        <dbReference type="EMBL" id="NNM72700.1"/>
    </source>
</evidence>
<keyword evidence="1" id="KW-0812">Transmembrane</keyword>
<feature type="transmembrane region" description="Helical" evidence="1">
    <location>
        <begin position="47"/>
        <end position="69"/>
    </location>
</feature>
<dbReference type="GO" id="GO:0006629">
    <property type="term" value="P:lipid metabolic process"/>
    <property type="evidence" value="ECO:0007669"/>
    <property type="project" value="InterPro"/>
</dbReference>
<feature type="transmembrane region" description="Helical" evidence="1">
    <location>
        <begin position="171"/>
        <end position="192"/>
    </location>
</feature>
<keyword evidence="4" id="KW-1185">Reference proteome</keyword>
<dbReference type="EMBL" id="JABEPP010000003">
    <property type="protein sequence ID" value="NNM72700.1"/>
    <property type="molecule type" value="Genomic_DNA"/>
</dbReference>